<evidence type="ECO:0000256" key="1">
    <source>
        <dbReference type="ARBA" id="ARBA00004123"/>
    </source>
</evidence>
<dbReference type="GO" id="GO:0005634">
    <property type="term" value="C:nucleus"/>
    <property type="evidence" value="ECO:0007669"/>
    <property type="project" value="UniProtKB-SubCell"/>
</dbReference>
<dbReference type="Proteomes" id="UP000631114">
    <property type="component" value="Unassembled WGS sequence"/>
</dbReference>
<comment type="caution">
    <text evidence="8">The sequence shown here is derived from an EMBL/GenBank/DDBJ whole genome shotgun (WGS) entry which is preliminary data.</text>
</comment>
<proteinExistence type="inferred from homology"/>
<name>A0A835I7A3_9MAGN</name>
<comment type="subcellular location">
    <subcellularLocation>
        <location evidence="1 6">Nucleus</location>
    </subcellularLocation>
</comment>
<dbReference type="OrthoDB" id="1097733at2759"/>
<comment type="subunit">
    <text evidence="6">Heterotrimer.</text>
</comment>
<dbReference type="AlphaFoldDB" id="A0A835I7A3"/>
<evidence type="ECO:0000313" key="8">
    <source>
        <dbReference type="EMBL" id="KAF9612556.1"/>
    </source>
</evidence>
<dbReference type="GO" id="GO:0003677">
    <property type="term" value="F:DNA binding"/>
    <property type="evidence" value="ECO:0007669"/>
    <property type="project" value="UniProtKB-KW"/>
</dbReference>
<keyword evidence="9" id="KW-1185">Reference proteome</keyword>
<dbReference type="InterPro" id="IPR001289">
    <property type="entry name" value="NFYA"/>
</dbReference>
<comment type="function">
    <text evidence="6">Component of the sequence-specific heterotrimeric transcription factor (NF-Y) which specifically recognizes a 5'-CCAAT-3' box motif found in the promoters of its target genes.</text>
</comment>
<evidence type="ECO:0000256" key="7">
    <source>
        <dbReference type="SAM" id="MobiDB-lite"/>
    </source>
</evidence>
<dbReference type="EMBL" id="JADFTS010000003">
    <property type="protein sequence ID" value="KAF9612556.1"/>
    <property type="molecule type" value="Genomic_DNA"/>
</dbReference>
<organism evidence="8 9">
    <name type="scientific">Coptis chinensis</name>
    <dbReference type="NCBI Taxonomy" id="261450"/>
    <lineage>
        <taxon>Eukaryota</taxon>
        <taxon>Viridiplantae</taxon>
        <taxon>Streptophyta</taxon>
        <taxon>Embryophyta</taxon>
        <taxon>Tracheophyta</taxon>
        <taxon>Spermatophyta</taxon>
        <taxon>Magnoliopsida</taxon>
        <taxon>Ranunculales</taxon>
        <taxon>Ranunculaceae</taxon>
        <taxon>Coptidoideae</taxon>
        <taxon>Coptis</taxon>
    </lineage>
</organism>
<evidence type="ECO:0000256" key="5">
    <source>
        <dbReference type="ARBA" id="ARBA00023242"/>
    </source>
</evidence>
<keyword evidence="3 6" id="KW-0238">DNA-binding</keyword>
<reference evidence="8 9" key="1">
    <citation type="submission" date="2020-10" db="EMBL/GenBank/DDBJ databases">
        <title>The Coptis chinensis genome and diversification of protoberbering-type alkaloids.</title>
        <authorList>
            <person name="Wang B."/>
            <person name="Shu S."/>
            <person name="Song C."/>
            <person name="Liu Y."/>
        </authorList>
    </citation>
    <scope>NUCLEOTIDE SEQUENCE [LARGE SCALE GENOMIC DNA]</scope>
    <source>
        <strain evidence="8">HL-2020</strain>
        <tissue evidence="8">Leaf</tissue>
    </source>
</reference>
<evidence type="ECO:0000256" key="6">
    <source>
        <dbReference type="RuleBase" id="RU367155"/>
    </source>
</evidence>
<comment type="similarity">
    <text evidence="6">Belongs to the NFYA/HAP2 subunit family.</text>
</comment>
<evidence type="ECO:0000313" key="9">
    <source>
        <dbReference type="Proteomes" id="UP000631114"/>
    </source>
</evidence>
<dbReference type="PANTHER" id="PTHR12632">
    <property type="entry name" value="TRANSCRIPTION FACTOR NF-Y ALPHA-RELATED"/>
    <property type="match status" value="1"/>
</dbReference>
<keyword evidence="4 6" id="KW-0804">Transcription</keyword>
<feature type="compositionally biased region" description="Low complexity" evidence="7">
    <location>
        <begin position="67"/>
        <end position="78"/>
    </location>
</feature>
<accession>A0A835I7A3</accession>
<gene>
    <name evidence="8" type="ORF">IFM89_002152</name>
</gene>
<feature type="compositionally biased region" description="Polar residues" evidence="7">
    <location>
        <begin position="234"/>
        <end position="250"/>
    </location>
</feature>
<evidence type="ECO:0000256" key="4">
    <source>
        <dbReference type="ARBA" id="ARBA00023163"/>
    </source>
</evidence>
<dbReference type="Pfam" id="PF02045">
    <property type="entry name" value="CBFB_NFYA"/>
    <property type="match status" value="1"/>
</dbReference>
<keyword evidence="2 6" id="KW-0805">Transcription regulation</keyword>
<dbReference type="PROSITE" id="PS51152">
    <property type="entry name" value="NFYA_HAP2_2"/>
    <property type="match status" value="1"/>
</dbReference>
<evidence type="ECO:0000256" key="3">
    <source>
        <dbReference type="ARBA" id="ARBA00023125"/>
    </source>
</evidence>
<feature type="region of interest" description="Disordered" evidence="7">
    <location>
        <begin position="230"/>
        <end position="251"/>
    </location>
</feature>
<dbReference type="Gene3D" id="6.10.250.2430">
    <property type="match status" value="1"/>
</dbReference>
<dbReference type="GO" id="GO:0003700">
    <property type="term" value="F:DNA-binding transcription factor activity"/>
    <property type="evidence" value="ECO:0007669"/>
    <property type="project" value="UniProtKB-UniRule"/>
</dbReference>
<protein>
    <recommendedName>
        <fullName evidence="6">Nuclear transcription factor Y subunit</fullName>
    </recommendedName>
</protein>
<dbReference type="PRINTS" id="PR00616">
    <property type="entry name" value="CCAATSUBUNTB"/>
</dbReference>
<feature type="region of interest" description="Disordered" evidence="7">
    <location>
        <begin position="56"/>
        <end position="95"/>
    </location>
</feature>
<dbReference type="SMART" id="SM00521">
    <property type="entry name" value="CBF"/>
    <property type="match status" value="1"/>
</dbReference>
<keyword evidence="5 6" id="KW-0539">Nucleus</keyword>
<sequence length="334" mass="36816">MQNISNKDSYQTSLHLMSPAFVNCQSWLTSSESQVPQSSLSSALSLNVDSHHCCYKGKQSSHKQDQDSSSTQSTGQSHLEVPHMEGCNPHRQSGFSETVGKRAEGHMKSVLSLGTPDFILPTSQADYSQSLARIPYSYPDPYFGGMLAPCAPQAIIHPPMLGMTLSRVPLPLDPAEDEPIYVNPKQYRGILRRRESRAKLEAQNKLIKSRKPYLHESRHLHALKRVRGSGGRFLNTNKSQQSERSCSNGQKAAERALLKLRGHKLESEVLQSETCNTGGSHTSCSETTSVSNGYVTLQMSDLRFSSYPSHTNGPLLSDGAIMGNGSQYRVPVIR</sequence>
<evidence type="ECO:0000256" key="2">
    <source>
        <dbReference type="ARBA" id="ARBA00023015"/>
    </source>
</evidence>